<dbReference type="AlphaFoldDB" id="A0A9Q5HZU5"/>
<proteinExistence type="predicted"/>
<accession>A0A9Q5HZU5</accession>
<evidence type="ECO:0000313" key="1">
    <source>
        <dbReference type="EMBL" id="OCB88956.1"/>
    </source>
</evidence>
<organism evidence="1 2">
    <name type="scientific">Sanghuangporus baumii</name>
    <name type="common">Phellinus baumii</name>
    <dbReference type="NCBI Taxonomy" id="108892"/>
    <lineage>
        <taxon>Eukaryota</taxon>
        <taxon>Fungi</taxon>
        <taxon>Dikarya</taxon>
        <taxon>Basidiomycota</taxon>
        <taxon>Agaricomycotina</taxon>
        <taxon>Agaricomycetes</taxon>
        <taxon>Hymenochaetales</taxon>
        <taxon>Hymenochaetaceae</taxon>
        <taxon>Sanghuangporus</taxon>
    </lineage>
</organism>
<comment type="caution">
    <text evidence="1">The sequence shown here is derived from an EMBL/GenBank/DDBJ whole genome shotgun (WGS) entry which is preliminary data.</text>
</comment>
<keyword evidence="2" id="KW-1185">Reference proteome</keyword>
<sequence length="566" mass="64345">MSSFISSPKDGFSSKETSTAWSTAESSSTLACKDEFDPYSPYPQTLSLAAPATFSDDGTTIGRSTSLKRASTSTFTTVRSATSLTTVQTRAPLVRRSSLREILSKSFTILTTLPRITSARSELATVRRRFEAAPLYQQTKILNDLLDMTRNELPYQIRKSALKLIHYSFSNVVRDIFSEPVRQQFQKALKELCSDEVSYDLRSDGLDKFNYLVGAGASLSNKVDLLSLPGHLHPLILDLRRVLLLNMRTVDSFSACYGTALVSLKLAACAYLWLSHKMFIEHMYNPVSESEFKEICVILVDFTQHPLPLDTRRDALDWLWRYEYLQDSDLPDDARLAVAASILEISGYTESNGFLLYQHADSENDYLSGLRRLWWFSTLRSWDLDMKHEKSESVSFATTITPTNGFDSESRPQEIRGQGFELIALFSNITQWRDMYDDTTWRVVSDAFAEYCLRDTERVNKEIVKRRVESLLARSTSDDGPTSVALTPRKELQVARRMSGVVRAPRYSQVNAAKKVVRQYCTSDTTIEASLENLYLFMLPGDCLLIQKDQQEILYERICNYARRAS</sequence>
<gene>
    <name evidence="1" type="ORF">A7U60_g3911</name>
</gene>
<reference evidence="1" key="1">
    <citation type="submission" date="2016-06" db="EMBL/GenBank/DDBJ databases">
        <title>Draft Genome sequence of the fungus Inonotus baumii.</title>
        <authorList>
            <person name="Zhu H."/>
            <person name="Lin W."/>
        </authorList>
    </citation>
    <scope>NUCLEOTIDE SEQUENCE</scope>
    <source>
        <strain evidence="1">821</strain>
    </source>
</reference>
<protein>
    <submittedName>
        <fullName evidence="1">Uncharacterized protein</fullName>
    </submittedName>
</protein>
<dbReference type="OrthoDB" id="3246872at2759"/>
<dbReference type="EMBL" id="LNZH02000167">
    <property type="protein sequence ID" value="OCB88956.1"/>
    <property type="molecule type" value="Genomic_DNA"/>
</dbReference>
<name>A0A9Q5HZU5_SANBA</name>
<evidence type="ECO:0000313" key="2">
    <source>
        <dbReference type="Proteomes" id="UP000757232"/>
    </source>
</evidence>
<dbReference type="Proteomes" id="UP000757232">
    <property type="component" value="Unassembled WGS sequence"/>
</dbReference>